<name>A0A7C1XMM4_THERO</name>
<feature type="domain" description="Peptidase S9 prolyl oligopeptidase catalytic" evidence="5">
    <location>
        <begin position="450"/>
        <end position="658"/>
    </location>
</feature>
<dbReference type="Gene3D" id="3.40.50.1820">
    <property type="entry name" value="alpha/beta hydrolase"/>
    <property type="match status" value="1"/>
</dbReference>
<evidence type="ECO:0000256" key="1">
    <source>
        <dbReference type="ARBA" id="ARBA00010040"/>
    </source>
</evidence>
<protein>
    <submittedName>
        <fullName evidence="6">S9 family peptidase</fullName>
    </submittedName>
</protein>
<comment type="caution">
    <text evidence="6">The sequence shown here is derived from an EMBL/GenBank/DDBJ whole genome shotgun (WGS) entry which is preliminary data.</text>
</comment>
<evidence type="ECO:0000256" key="4">
    <source>
        <dbReference type="ARBA" id="ARBA00022825"/>
    </source>
</evidence>
<dbReference type="Pfam" id="PF00326">
    <property type="entry name" value="Peptidase_S9"/>
    <property type="match status" value="1"/>
</dbReference>
<keyword evidence="3" id="KW-0378">Hydrolase</keyword>
<dbReference type="InterPro" id="IPR011042">
    <property type="entry name" value="6-blade_b-propeller_TolB-like"/>
</dbReference>
<evidence type="ECO:0000256" key="3">
    <source>
        <dbReference type="ARBA" id="ARBA00022801"/>
    </source>
</evidence>
<accession>A0A7C1XMM4</accession>
<dbReference type="SUPFAM" id="SSF82171">
    <property type="entry name" value="DPP6 N-terminal domain-like"/>
    <property type="match status" value="1"/>
</dbReference>
<evidence type="ECO:0000256" key="2">
    <source>
        <dbReference type="ARBA" id="ARBA00022670"/>
    </source>
</evidence>
<evidence type="ECO:0000259" key="5">
    <source>
        <dbReference type="Pfam" id="PF00326"/>
    </source>
</evidence>
<comment type="similarity">
    <text evidence="1">Belongs to the peptidase S9C family.</text>
</comment>
<dbReference type="EMBL" id="DSJL01000007">
    <property type="protein sequence ID" value="HEF64610.1"/>
    <property type="molecule type" value="Genomic_DNA"/>
</dbReference>
<dbReference type="GO" id="GO:0006508">
    <property type="term" value="P:proteolysis"/>
    <property type="evidence" value="ECO:0007669"/>
    <property type="project" value="UniProtKB-KW"/>
</dbReference>
<gene>
    <name evidence="6" type="ORF">ENP47_03255</name>
</gene>
<dbReference type="InterPro" id="IPR011659">
    <property type="entry name" value="WD40"/>
</dbReference>
<sequence length="658" mass="73987">MPRRVQPDDLATLRLVSDAQISPDGSEIACVVTVMDLAADKYRSAIWLVDRAGQSPRPFTAGTDRDTMPRWSPHGDWLAFLSDRSGSDQLWAIPRHGGEARQLTRFAEPVTSFAWAPDGERLVVVTRAVQAEGKPEPETDVVRLTALHYRFDGQRGFLHERRSHLWLVDLRDSQVRRLTDGDWDDDWPAWSPDGKALVFVSNRTPEREWNAASELWFLALDAEGQVSELRPVVTGSHVALLRPVWSPDGQRIAAVGHLEAWAGSARHKRLWTVKPDGDELLCLTEAFDATLEDTLLTDAFGPTRPGLAWSPDGRWIYAQVSERGAVHLYRFPVEGGSPDCLLAGQRRVLDFSLNADGRWIAATVADPLDPGTVWLLAADGSEARPLFDPNAEWKREVDLATPEELWVPSPIDGQLVHAWVMRPIGMAAGERCPLVLSIHGGPHAMYGWVYCHEFQVLAARSYAVVYANPRGSQGYGEEFLACTRGAWGEADMPDLMAVVDAVLAQGWVDPERLGVCGGSYGGYMTNWIIGHTDRFKAAVSMRCVSNLLSMYGTSDIGVYFNEWELGATPWEDPERYRRLSPLTYAPNIRTPLLLLHAEEDWRCPIEQAEQLFAWLRRLGRTVELVRFPSEGHNLTRSGRPRHRIEHLEHELRWFQTYL</sequence>
<keyword evidence="4" id="KW-0720">Serine protease</keyword>
<dbReference type="AlphaFoldDB" id="A0A7C1XMM4"/>
<proteinExistence type="inferred from homology"/>
<dbReference type="InterPro" id="IPR001375">
    <property type="entry name" value="Peptidase_S9_cat"/>
</dbReference>
<reference evidence="6" key="1">
    <citation type="journal article" date="2020" name="mSystems">
        <title>Genome- and Community-Level Interaction Insights into Carbon Utilization and Element Cycling Functions of Hydrothermarchaeota in Hydrothermal Sediment.</title>
        <authorList>
            <person name="Zhou Z."/>
            <person name="Liu Y."/>
            <person name="Xu W."/>
            <person name="Pan J."/>
            <person name="Luo Z.H."/>
            <person name="Li M."/>
        </authorList>
    </citation>
    <scope>NUCLEOTIDE SEQUENCE [LARGE SCALE GENOMIC DNA]</scope>
    <source>
        <strain evidence="6">SpSt-222</strain>
    </source>
</reference>
<keyword evidence="2" id="KW-0645">Protease</keyword>
<dbReference type="GO" id="GO:0004252">
    <property type="term" value="F:serine-type endopeptidase activity"/>
    <property type="evidence" value="ECO:0007669"/>
    <property type="project" value="TreeGrafter"/>
</dbReference>
<dbReference type="PANTHER" id="PTHR42776">
    <property type="entry name" value="SERINE PEPTIDASE S9 FAMILY MEMBER"/>
    <property type="match status" value="1"/>
</dbReference>
<dbReference type="SUPFAM" id="SSF53474">
    <property type="entry name" value="alpha/beta-Hydrolases"/>
    <property type="match status" value="1"/>
</dbReference>
<dbReference type="FunFam" id="3.40.50.1820:FF:000028">
    <property type="entry name" value="S9 family peptidase"/>
    <property type="match status" value="1"/>
</dbReference>
<dbReference type="Gene3D" id="2.120.10.30">
    <property type="entry name" value="TolB, C-terminal domain"/>
    <property type="match status" value="3"/>
</dbReference>
<evidence type="ECO:0000313" key="6">
    <source>
        <dbReference type="EMBL" id="HEF64610.1"/>
    </source>
</evidence>
<organism evidence="6">
    <name type="scientific">Thermomicrobium roseum</name>
    <dbReference type="NCBI Taxonomy" id="500"/>
    <lineage>
        <taxon>Bacteria</taxon>
        <taxon>Pseudomonadati</taxon>
        <taxon>Thermomicrobiota</taxon>
        <taxon>Thermomicrobia</taxon>
        <taxon>Thermomicrobiales</taxon>
        <taxon>Thermomicrobiaceae</taxon>
        <taxon>Thermomicrobium</taxon>
    </lineage>
</organism>
<dbReference type="InterPro" id="IPR029058">
    <property type="entry name" value="AB_hydrolase_fold"/>
</dbReference>
<dbReference type="Pfam" id="PF07676">
    <property type="entry name" value="PD40"/>
    <property type="match status" value="2"/>
</dbReference>
<dbReference type="PANTHER" id="PTHR42776:SF27">
    <property type="entry name" value="DIPEPTIDYL PEPTIDASE FAMILY MEMBER 6"/>
    <property type="match status" value="1"/>
</dbReference>